<dbReference type="Proteomes" id="UP001633002">
    <property type="component" value="Unassembled WGS sequence"/>
</dbReference>
<feature type="region of interest" description="Disordered" evidence="7">
    <location>
        <begin position="377"/>
        <end position="407"/>
    </location>
</feature>
<feature type="region of interest" description="Disordered" evidence="7">
    <location>
        <begin position="198"/>
        <end position="226"/>
    </location>
</feature>
<dbReference type="Pfam" id="PF21743">
    <property type="entry name" value="PTM_DIR17_Tudor"/>
    <property type="match status" value="1"/>
</dbReference>
<keyword evidence="4" id="KW-0862">Zinc</keyword>
<evidence type="ECO:0000256" key="3">
    <source>
        <dbReference type="ARBA" id="ARBA00022771"/>
    </source>
</evidence>
<dbReference type="InterPro" id="IPR001965">
    <property type="entry name" value="Znf_PHD"/>
</dbReference>
<dbReference type="InterPro" id="IPR019787">
    <property type="entry name" value="Znf_PHD-finger"/>
</dbReference>
<dbReference type="GO" id="GO:0005634">
    <property type="term" value="C:nucleus"/>
    <property type="evidence" value="ECO:0007669"/>
    <property type="project" value="UniProtKB-SubCell"/>
</dbReference>
<evidence type="ECO:0000256" key="7">
    <source>
        <dbReference type="SAM" id="MobiDB-lite"/>
    </source>
</evidence>
<feature type="compositionally biased region" description="Polar residues" evidence="7">
    <location>
        <begin position="1792"/>
        <end position="1803"/>
    </location>
</feature>
<feature type="compositionally biased region" description="Pro residues" evidence="7">
    <location>
        <begin position="393"/>
        <end position="407"/>
    </location>
</feature>
<dbReference type="InterPro" id="IPR019786">
    <property type="entry name" value="Zinc_finger_PHD-type_CS"/>
</dbReference>
<dbReference type="GO" id="GO:0008270">
    <property type="term" value="F:zinc ion binding"/>
    <property type="evidence" value="ECO:0007669"/>
    <property type="project" value="UniProtKB-KW"/>
</dbReference>
<dbReference type="InterPro" id="IPR011011">
    <property type="entry name" value="Znf_FYVE_PHD"/>
</dbReference>
<evidence type="ECO:0000313" key="10">
    <source>
        <dbReference type="EMBL" id="KAL3687008.1"/>
    </source>
</evidence>
<dbReference type="InterPro" id="IPR047365">
    <property type="entry name" value="Tudor_AtPTM-like"/>
</dbReference>
<keyword evidence="3 6" id="KW-0863">Zinc-finger</keyword>
<evidence type="ECO:0000259" key="8">
    <source>
        <dbReference type="PROSITE" id="PS50016"/>
    </source>
</evidence>
<feature type="compositionally biased region" description="Polar residues" evidence="7">
    <location>
        <begin position="1709"/>
        <end position="1730"/>
    </location>
</feature>
<accession>A0ABD3H6R3</accession>
<dbReference type="EMBL" id="JBJQOH010000004">
    <property type="protein sequence ID" value="KAL3687008.1"/>
    <property type="molecule type" value="Genomic_DNA"/>
</dbReference>
<feature type="compositionally biased region" description="Basic residues" evidence="7">
    <location>
        <begin position="1731"/>
        <end position="1742"/>
    </location>
</feature>
<evidence type="ECO:0000256" key="6">
    <source>
        <dbReference type="PROSITE-ProRule" id="PRU00146"/>
    </source>
</evidence>
<organism evidence="10 11">
    <name type="scientific">Riccia sorocarpa</name>
    <dbReference type="NCBI Taxonomy" id="122646"/>
    <lineage>
        <taxon>Eukaryota</taxon>
        <taxon>Viridiplantae</taxon>
        <taxon>Streptophyta</taxon>
        <taxon>Embryophyta</taxon>
        <taxon>Marchantiophyta</taxon>
        <taxon>Marchantiopsida</taxon>
        <taxon>Marchantiidae</taxon>
        <taxon>Marchantiales</taxon>
        <taxon>Ricciaceae</taxon>
        <taxon>Riccia</taxon>
    </lineage>
</organism>
<comment type="caution">
    <text evidence="10">The sequence shown here is derived from an EMBL/GenBank/DDBJ whole genome shotgun (WGS) entry which is preliminary data.</text>
</comment>
<dbReference type="PANTHER" id="PTHR46508">
    <property type="entry name" value="PHD FINGER FAMILY PROTEIN"/>
    <property type="match status" value="1"/>
</dbReference>
<dbReference type="SMART" id="SM00249">
    <property type="entry name" value="PHD"/>
    <property type="match status" value="3"/>
</dbReference>
<feature type="compositionally biased region" description="Basic and acidic residues" evidence="7">
    <location>
        <begin position="1691"/>
        <end position="1706"/>
    </location>
</feature>
<evidence type="ECO:0000256" key="5">
    <source>
        <dbReference type="ARBA" id="ARBA00023242"/>
    </source>
</evidence>
<feature type="compositionally biased region" description="Polar residues" evidence="7">
    <location>
        <begin position="1655"/>
        <end position="1667"/>
    </location>
</feature>
<evidence type="ECO:0000313" key="11">
    <source>
        <dbReference type="Proteomes" id="UP001633002"/>
    </source>
</evidence>
<evidence type="ECO:0000259" key="9">
    <source>
        <dbReference type="PROSITE" id="PS50827"/>
    </source>
</evidence>
<dbReference type="GO" id="GO:0000785">
    <property type="term" value="C:chromatin"/>
    <property type="evidence" value="ECO:0007669"/>
    <property type="project" value="UniProtKB-ARBA"/>
</dbReference>
<dbReference type="Gene3D" id="3.30.40.10">
    <property type="entry name" value="Zinc/RING finger domain, C3HC4 (zinc finger)"/>
    <property type="match status" value="2"/>
</dbReference>
<dbReference type="Pfam" id="PF00628">
    <property type="entry name" value="PHD"/>
    <property type="match status" value="1"/>
</dbReference>
<protein>
    <submittedName>
        <fullName evidence="10">Uncharacterized protein</fullName>
    </submittedName>
</protein>
<dbReference type="InterPro" id="IPR013083">
    <property type="entry name" value="Znf_RING/FYVE/PHD"/>
</dbReference>
<feature type="region of interest" description="Disordered" evidence="7">
    <location>
        <begin position="1585"/>
        <end position="1808"/>
    </location>
</feature>
<evidence type="ECO:0000256" key="1">
    <source>
        <dbReference type="ARBA" id="ARBA00004123"/>
    </source>
</evidence>
<dbReference type="InterPro" id="IPR028942">
    <property type="entry name" value="WHIM1_dom"/>
</dbReference>
<sequence>MGLQDDEEDGGNGRMYIGRSVNKFFKGYGFFRGEVISFNKSRKFFKIKYADGDREELDLSELKQILVDDNTNSVNGIPEPKGSSGRKRKRDQPVKNANGVENSPAPKSEDSVHGANFLASKVQLFAEKPGESSQPAMKTSVNGVEDGLIQIPEQVTPLVSDHPKAGEVLNANGIVQMDEKVDNCVDGRGTKRAVEIVAREEDTDIPPQKKRHLDASPSDLSGLESLSAPQTGEQHLLQGTSAIVSQNYKEVIKASVDTSGFTAQLPPLPTGAGSAVQVSQPGWSQISVREPLGQQTGSDQASVSTRQIAASPQLLTQNVSGYWASAQPPPGSCVTPDAKSSLAINSQKQAEPVAKDVYSLRALRAISRSLPVQRQATKSVATEQIESAHADPAPEPVVEPEPEPFVPLKQPLPPSSAGLGLGDLEHCIADLLQAYSFLRSFSHVLFISPFALEEFVAALSSEIVSPMIDCIHVSLLQALRRHLERLARSGSNSAVFCLRLSDWSLLDNITWPSYLMAYALTQGFLFGRGRSSNIGLVKKDYYKLPIDKKLAFLNFLCDKVLDTDELRTEIARRLALESESDFDSRACPSRPPDGSRRDNISLEGEFDEEFERMTWQKTDGITHKSGMQLLVQGKSLQAGEIKQPERGEDGNLDECALCGMDGVLICCDGCPAAYHSRCVGITKQGLPPGDWFCPECRADKLDSKGVKIPKGVRGGELLFLGPDGQRFFSSCGCLLVSEPSLEADSTHRYYRPQDLPVFLKYLEDAGRVYAPLQAAILRLCQPDLDPATTATVATVAPAKPPVPFSLECNKVDPQPDVPRLAGVPAATGGIAFSPEVMAVKEDAPVSAQQPDISPVEEKVLKDVPGSETVSEVVAEEKVLKEVSVSEAVTQVLAEEKVDKELLGSEALGQVVADQNLHPEVRGIDSASEVVAEEKVHEDVHGSEIVSQVVAEQSLDCAVGQPTDCSEVIGGAASLVDVRATDGVVYVQQTPPHLKSEACSQPATVVGPEVVEHNVQQKCEPPVSGNLTSVGLEMNAKPVPRHLDGNFSSVTQINASSYVNKYINGDIVFTAASHLAAMAGSLDDTPDDKGGSQKKNKPLTAVDQLKAFSQAAPTFFWPSVKKKQLEAPKEKCGWCINCRTTNRKGCLLTQVTGQISGGAAGVPGGIKPVKGGGGHYAAVAAYMLYMEEQLQGLLDGPWEAFGHRKLWRKRVEQGRSIEDVRRALLEMESSLRKIVLTSEWEKVVEDAPPLVSEYVISFVGAGASNSKKIVQKRRGRPPAVSKSPPVFAYDGACFGVKWFKGGPLSRQVYSWESLPRKVLRKAARQGGLKEIRDLICTKAADLPRKTLQCTWRARTEKVSSVAQLALQVRSLDKYIKWSEIKFPPEESSPLSGKASDDKNLSEAEILSKSEEEGVVKYLLRFSKNAEESNDLIQQQSDGSTKALVSSSGTFAGKGSPGGSKGGNEEWYLEKDLPLCLVKNFEHKRRKIELSKLQKAVKGRKGQAIALQKEPSFWDKITDPDRYELQMTPSSWICGVCSLSCGGSESLFCQRCTESFHISCTEIEETIDGRDRLVVCKNCAKLRQGQRNRRPSYKMRSMHHGEGSLLGTNGDGEDFYGTPKTLAKKKDKAPSSANQSTPVRELSLSGKRKAGKRNNGEDQTQLVADSNHLQPDESANAARSKPRRKSKSLQAVKESHASPDITPTERRTSSRIRNSLSPNKSTVVVMQDQSTKGKNRPSAKRKMMLRGDNSQADAEVSEDEFEFPQMEKRKSPQKRKRLKVLLQGLPLTGEDTDNNQLENDQNLGTQKRKKANNGLQYVQRKTKSDEDVARFRTEKVVFAGHVGIDPATGPRCSLCSEGYDPTYSFICCEWCQAWYHGDAVGLTQEDVTVLTGFKCHKCRKCRAPACPVSSTRQRRSTAKGRRRGVDHGEVIDADSANRSVQPSWRYSLEKDFIGFNDTTDFAAATNQAEEALAVDGSNFGHSLTGTVFELGGGLMTDLEHQIHLTTPLSSLGEHNVNLWASNSGSGQLDLPSGFSPPLDLAARGSASLSFTELLASEDDYLEGPGPGLPLGAAWAGNQAVSGVGVSSSTAWSGAAGVAVSEARVADLIGSIDSAGTGGVGPSFSLPGVATSAADLNGSSVMAGTVGIVPNGSPLGVEANSADLNGSSVMAGAVGMVPGVKAALPSEGVDSCRELLESVLDNENRVADWSDRRASALGTNVADLPDSVLDGMSAVAGWADRETPASVTNAASWDGQISDLVPTSTVLGETSLSGSHSFPVVDVQPAPVLEDSVGGAHNILRGTAVGKLCSCSSDCYSSVSDLEKSGGRVAQCRSCRYRFLFFPASGSNIPCREVPFLGVFYFPVPS</sequence>
<dbReference type="SUPFAM" id="SSF57903">
    <property type="entry name" value="FYVE/PHD zinc finger"/>
    <property type="match status" value="3"/>
</dbReference>
<dbReference type="Pfam" id="PF02791">
    <property type="entry name" value="DDT"/>
    <property type="match status" value="1"/>
</dbReference>
<evidence type="ECO:0000256" key="4">
    <source>
        <dbReference type="ARBA" id="ARBA00022833"/>
    </source>
</evidence>
<dbReference type="PROSITE" id="PS01359">
    <property type="entry name" value="ZF_PHD_1"/>
    <property type="match status" value="1"/>
</dbReference>
<dbReference type="InterPro" id="IPR018501">
    <property type="entry name" value="DDT_dom"/>
</dbReference>
<keyword evidence="11" id="KW-1185">Reference proteome</keyword>
<feature type="compositionally biased region" description="Basic residues" evidence="7">
    <location>
        <begin position="1910"/>
        <end position="1920"/>
    </location>
</feature>
<feature type="domain" description="DDT" evidence="9">
    <location>
        <begin position="425"/>
        <end position="485"/>
    </location>
</feature>
<dbReference type="PANTHER" id="PTHR46508:SF1">
    <property type="entry name" value="PHD FINGER FAMILY PROTEIN"/>
    <property type="match status" value="1"/>
</dbReference>
<feature type="domain" description="PHD-type" evidence="8">
    <location>
        <begin position="652"/>
        <end position="699"/>
    </location>
</feature>
<feature type="compositionally biased region" description="Polar residues" evidence="7">
    <location>
        <begin position="1429"/>
        <end position="1448"/>
    </location>
</feature>
<proteinExistence type="predicted"/>
<feature type="region of interest" description="Disordered" evidence="7">
    <location>
        <begin position="1428"/>
        <end position="1461"/>
    </location>
</feature>
<dbReference type="CDD" id="cd15489">
    <property type="entry name" value="PHD_SF"/>
    <property type="match status" value="1"/>
</dbReference>
<dbReference type="PROSITE" id="PS50016">
    <property type="entry name" value="ZF_PHD_2"/>
    <property type="match status" value="1"/>
</dbReference>
<dbReference type="Pfam" id="PF15612">
    <property type="entry name" value="WHIM1"/>
    <property type="match status" value="1"/>
</dbReference>
<keyword evidence="5" id="KW-0539">Nucleus</keyword>
<feature type="region of interest" description="Disordered" evidence="7">
    <location>
        <begin position="1910"/>
        <end position="1930"/>
    </location>
</feature>
<evidence type="ECO:0000256" key="2">
    <source>
        <dbReference type="ARBA" id="ARBA00022723"/>
    </source>
</evidence>
<feature type="compositionally biased region" description="Basic residues" evidence="7">
    <location>
        <begin position="1585"/>
        <end position="1596"/>
    </location>
</feature>
<dbReference type="CDD" id="cd20401">
    <property type="entry name" value="Tudor_AtPTM-like"/>
    <property type="match status" value="1"/>
</dbReference>
<comment type="subcellular location">
    <subcellularLocation>
        <location evidence="1">Nucleus</location>
    </subcellularLocation>
</comment>
<feature type="region of interest" description="Disordered" evidence="7">
    <location>
        <begin position="68"/>
        <end position="112"/>
    </location>
</feature>
<dbReference type="SMART" id="SM00571">
    <property type="entry name" value="DDT"/>
    <property type="match status" value="1"/>
</dbReference>
<gene>
    <name evidence="10" type="ORF">R1sor_013317</name>
</gene>
<name>A0ABD3H6R3_9MARC</name>
<keyword evidence="2" id="KW-0479">Metal-binding</keyword>
<reference evidence="10 11" key="1">
    <citation type="submission" date="2024-09" db="EMBL/GenBank/DDBJ databases">
        <title>Chromosome-scale assembly of Riccia sorocarpa.</title>
        <authorList>
            <person name="Paukszto L."/>
        </authorList>
    </citation>
    <scope>NUCLEOTIDE SEQUENCE [LARGE SCALE GENOMIC DNA]</scope>
    <source>
        <strain evidence="10">LP-2024</strain>
        <tissue evidence="10">Aerial parts of the thallus</tissue>
    </source>
</reference>
<dbReference type="PROSITE" id="PS50827">
    <property type="entry name" value="DDT"/>
    <property type="match status" value="1"/>
</dbReference>